<dbReference type="GO" id="GO:0008610">
    <property type="term" value="P:lipid biosynthetic process"/>
    <property type="evidence" value="ECO:0007669"/>
    <property type="project" value="InterPro"/>
</dbReference>
<evidence type="ECO:0000313" key="7">
    <source>
        <dbReference type="EMBL" id="ESO83846.1"/>
    </source>
</evidence>
<dbReference type="AlphaFoldDB" id="V3ZSJ3"/>
<keyword evidence="2 5" id="KW-0812">Transmembrane</keyword>
<dbReference type="CTD" id="20247045"/>
<evidence type="ECO:0000256" key="2">
    <source>
        <dbReference type="ARBA" id="ARBA00022692"/>
    </source>
</evidence>
<name>V3ZSJ3_LOTGI</name>
<feature type="transmembrane region" description="Helical" evidence="5">
    <location>
        <begin position="123"/>
        <end position="141"/>
    </location>
</feature>
<keyword evidence="8" id="KW-1185">Reference proteome</keyword>
<evidence type="ECO:0000313" key="8">
    <source>
        <dbReference type="Proteomes" id="UP000030746"/>
    </source>
</evidence>
<organism evidence="7 8">
    <name type="scientific">Lottia gigantea</name>
    <name type="common">Giant owl limpet</name>
    <dbReference type="NCBI Taxonomy" id="225164"/>
    <lineage>
        <taxon>Eukaryota</taxon>
        <taxon>Metazoa</taxon>
        <taxon>Spiralia</taxon>
        <taxon>Lophotrochozoa</taxon>
        <taxon>Mollusca</taxon>
        <taxon>Gastropoda</taxon>
        <taxon>Patellogastropoda</taxon>
        <taxon>Lottioidea</taxon>
        <taxon>Lottiidae</taxon>
        <taxon>Lottia</taxon>
    </lineage>
</organism>
<sequence>MVVIRQELVDSIKKVLFILSTCLLVFVAARNSITWHLQRFWGASGDFWQRQWENVYVLFGSSDALVCIVGTFIITTGIFWLANAFFMIIDLTGKPVALFRYKIQPEKNNPLPKEDLYKAVKQVLYNQVVIGIPFICVAYQAMKWRGCGVGGELPTFHWVLLELSVFTLFEEIVFYYSHRLLHHRAIYKYIHKRHHEWTASIGLVALYAHPIEHIFSNLLPPFIGPLLMGSHIATSWMWFCIALISTTVAHCGYHFPFLPSPEAHDYHHLKFNQNYGVMGVLDRLHGTDDLFRETKAYQRHFLLLGMTPVSQQYPDSPKKKAE</sequence>
<dbReference type="HOGENOM" id="CLU_047036_1_1_1"/>
<reference evidence="7 8" key="1">
    <citation type="journal article" date="2013" name="Nature">
        <title>Insights into bilaterian evolution from three spiralian genomes.</title>
        <authorList>
            <person name="Simakov O."/>
            <person name="Marletaz F."/>
            <person name="Cho S.J."/>
            <person name="Edsinger-Gonzales E."/>
            <person name="Havlak P."/>
            <person name="Hellsten U."/>
            <person name="Kuo D.H."/>
            <person name="Larsson T."/>
            <person name="Lv J."/>
            <person name="Arendt D."/>
            <person name="Savage R."/>
            <person name="Osoegawa K."/>
            <person name="de Jong P."/>
            <person name="Grimwood J."/>
            <person name="Chapman J.A."/>
            <person name="Shapiro H."/>
            <person name="Aerts A."/>
            <person name="Otillar R.P."/>
            <person name="Terry A.Y."/>
            <person name="Boore J.L."/>
            <person name="Grigoriev I.V."/>
            <person name="Lindberg D.R."/>
            <person name="Seaver E.C."/>
            <person name="Weisblat D.A."/>
            <person name="Putnam N.H."/>
            <person name="Rokhsar D.S."/>
        </authorList>
    </citation>
    <scope>NUCLEOTIDE SEQUENCE [LARGE SCALE GENOMIC DNA]</scope>
</reference>
<keyword evidence="4 5" id="KW-0472">Membrane</keyword>
<dbReference type="InterPro" id="IPR006694">
    <property type="entry name" value="Fatty_acid_hydroxylase"/>
</dbReference>
<evidence type="ECO:0000256" key="3">
    <source>
        <dbReference type="ARBA" id="ARBA00022989"/>
    </source>
</evidence>
<dbReference type="GeneID" id="20247045"/>
<gene>
    <name evidence="7" type="ORF">LOTGIDRAFT_222286</name>
</gene>
<dbReference type="RefSeq" id="XP_009065425.1">
    <property type="nucleotide sequence ID" value="XM_009067177.1"/>
</dbReference>
<comment type="subcellular location">
    <subcellularLocation>
        <location evidence="1">Membrane</location>
    </subcellularLocation>
</comment>
<dbReference type="EMBL" id="KB203567">
    <property type="protein sequence ID" value="ESO83846.1"/>
    <property type="molecule type" value="Genomic_DNA"/>
</dbReference>
<evidence type="ECO:0000256" key="1">
    <source>
        <dbReference type="ARBA" id="ARBA00004370"/>
    </source>
</evidence>
<feature type="transmembrane region" description="Helical" evidence="5">
    <location>
        <begin position="156"/>
        <end position="176"/>
    </location>
</feature>
<dbReference type="OMA" id="QYAHPIE"/>
<protein>
    <recommendedName>
        <fullName evidence="6">Fatty acid hydroxylase domain-containing protein</fullName>
    </recommendedName>
</protein>
<dbReference type="OrthoDB" id="408954at2759"/>
<dbReference type="InterPro" id="IPR050307">
    <property type="entry name" value="Sterol_Desaturase_Related"/>
</dbReference>
<dbReference type="Pfam" id="PF04116">
    <property type="entry name" value="FA_hydroxylase"/>
    <property type="match status" value="1"/>
</dbReference>
<dbReference type="GO" id="GO:0016020">
    <property type="term" value="C:membrane"/>
    <property type="evidence" value="ECO:0007669"/>
    <property type="project" value="UniProtKB-SubCell"/>
</dbReference>
<dbReference type="Proteomes" id="UP000030746">
    <property type="component" value="Unassembled WGS sequence"/>
</dbReference>
<dbReference type="STRING" id="225164.V3ZSJ3"/>
<proteinExistence type="predicted"/>
<feature type="transmembrane region" description="Helical" evidence="5">
    <location>
        <begin position="197"/>
        <end position="216"/>
    </location>
</feature>
<dbReference type="PANTHER" id="PTHR11863">
    <property type="entry name" value="STEROL DESATURASE"/>
    <property type="match status" value="1"/>
</dbReference>
<accession>V3ZSJ3</accession>
<dbReference type="GO" id="GO:0005506">
    <property type="term" value="F:iron ion binding"/>
    <property type="evidence" value="ECO:0007669"/>
    <property type="project" value="InterPro"/>
</dbReference>
<feature type="transmembrane region" description="Helical" evidence="5">
    <location>
        <begin position="55"/>
        <end position="82"/>
    </location>
</feature>
<dbReference type="KEGG" id="lgi:LOTGIDRAFT_222286"/>
<keyword evidence="3 5" id="KW-1133">Transmembrane helix</keyword>
<evidence type="ECO:0000259" key="6">
    <source>
        <dbReference type="Pfam" id="PF04116"/>
    </source>
</evidence>
<feature type="transmembrane region" description="Helical" evidence="5">
    <location>
        <begin position="236"/>
        <end position="255"/>
    </location>
</feature>
<evidence type="ECO:0000256" key="5">
    <source>
        <dbReference type="SAM" id="Phobius"/>
    </source>
</evidence>
<evidence type="ECO:0000256" key="4">
    <source>
        <dbReference type="ARBA" id="ARBA00023136"/>
    </source>
</evidence>
<feature type="domain" description="Fatty acid hydroxylase" evidence="6">
    <location>
        <begin position="165"/>
        <end position="287"/>
    </location>
</feature>
<dbReference type="GO" id="GO:0016491">
    <property type="term" value="F:oxidoreductase activity"/>
    <property type="evidence" value="ECO:0007669"/>
    <property type="project" value="InterPro"/>
</dbReference>